<proteinExistence type="inferred from homology"/>
<evidence type="ECO:0000256" key="3">
    <source>
        <dbReference type="ARBA" id="ARBA00004991"/>
    </source>
</evidence>
<dbReference type="InterPro" id="IPR015421">
    <property type="entry name" value="PyrdxlP-dep_Trfase_major"/>
</dbReference>
<reference evidence="13" key="1">
    <citation type="submission" date="2024-06" db="EMBL/GenBank/DDBJ databases">
        <title>Multi-omics analyses provide insights into the biosynthesis of the anticancer antibiotic pleurotin in Hohenbuehelia grisea.</title>
        <authorList>
            <person name="Weaver J.A."/>
            <person name="Alberti F."/>
        </authorList>
    </citation>
    <scope>NUCLEOTIDE SEQUENCE [LARGE SCALE GENOMIC DNA]</scope>
    <source>
        <strain evidence="13">T-177</strain>
    </source>
</reference>
<comment type="caution">
    <text evidence="12">The sequence shown here is derived from an EMBL/GenBank/DDBJ whole genome shotgun (WGS) entry which is preliminary data.</text>
</comment>
<dbReference type="InterPro" id="IPR004839">
    <property type="entry name" value="Aminotransferase_I/II_large"/>
</dbReference>
<evidence type="ECO:0000256" key="5">
    <source>
        <dbReference type="ARBA" id="ARBA00013220"/>
    </source>
</evidence>
<comment type="pathway">
    <text evidence="3">Sphingolipid metabolism.</text>
</comment>
<evidence type="ECO:0000256" key="8">
    <source>
        <dbReference type="ARBA" id="ARBA00022919"/>
    </source>
</evidence>
<keyword evidence="13" id="KW-1185">Reference proteome</keyword>
<dbReference type="InterPro" id="IPR015424">
    <property type="entry name" value="PyrdxlP-dep_Trfase"/>
</dbReference>
<keyword evidence="8" id="KW-0746">Sphingolipid metabolism</keyword>
<comment type="cofactor">
    <cofactor evidence="1">
        <name>pyridoxal 5'-phosphate</name>
        <dbReference type="ChEBI" id="CHEBI:597326"/>
    </cofactor>
</comment>
<sequence>MQSITSRLPIFGLTGSKISSLRAAVSYSNYADTDRGLPNGDAVIYITITRPGCCGPAVDKSRDIVPQGVGLSLPPPTMNDAPISSFEPLVVALASSVSVAESAFYRLPGSGVVARYVKSSHQNDPGRTVLEIFLFLFAVWTLFQSRTRNDKQQTHFIESEEKEIDELVTEWMPEVLTTPLSSDERADLEEVPIITGTAGSHVRLLGPQGPSKPVLNLATYNPTGLAGSEYLKSRAIETMRQYGVGPCSATGFYGTIDVHLELERELARFLGAESVVLYPQSFSTICSLIPAFCKRGDLILADRQGSFAIRKGMEISRSAIRWFEHNDLSSLEEVMIGVEREERRRAKKRGYLRSAGEMIGLGQKRMQAKYIIIEGIFERDGAMVDLPKLIELKEKYKYRLILDETISFGTMGRTGRGLTELYNVPATKIDMLVGSIAHGLGAGGGFCTGSEAAIAHQVCASTCSCFRYLTSLYSASTLPAPSTRRPYRHCLQRQPLKLSTCSRMHPLFLSLFMRIRALPVQSWIRLTALRSLATQRVLSFTSA</sequence>
<protein>
    <recommendedName>
        <fullName evidence="5">serine C-palmitoyltransferase</fullName>
        <ecNumber evidence="5">2.3.1.50</ecNumber>
    </recommendedName>
</protein>
<keyword evidence="9" id="KW-0443">Lipid metabolism</keyword>
<gene>
    <name evidence="12" type="ORF">HGRIS_012215</name>
</gene>
<evidence type="ECO:0000256" key="10">
    <source>
        <dbReference type="ARBA" id="ARBA00023315"/>
    </source>
</evidence>
<evidence type="ECO:0000256" key="2">
    <source>
        <dbReference type="ARBA" id="ARBA00004760"/>
    </source>
</evidence>
<comment type="pathway">
    <text evidence="2">Lipid metabolism; sphingolipid metabolism.</text>
</comment>
<evidence type="ECO:0000256" key="1">
    <source>
        <dbReference type="ARBA" id="ARBA00001933"/>
    </source>
</evidence>
<dbReference type="EMBL" id="JASNQZ010000015">
    <property type="protein sequence ID" value="KAL0945936.1"/>
    <property type="molecule type" value="Genomic_DNA"/>
</dbReference>
<dbReference type="SUPFAM" id="SSF53383">
    <property type="entry name" value="PLP-dependent transferases"/>
    <property type="match status" value="1"/>
</dbReference>
<feature type="domain" description="Aminotransferase class I/classII large" evidence="11">
    <location>
        <begin position="213"/>
        <end position="474"/>
    </location>
</feature>
<evidence type="ECO:0000259" key="11">
    <source>
        <dbReference type="Pfam" id="PF00155"/>
    </source>
</evidence>
<evidence type="ECO:0000256" key="4">
    <source>
        <dbReference type="ARBA" id="ARBA00008392"/>
    </source>
</evidence>
<evidence type="ECO:0000256" key="9">
    <source>
        <dbReference type="ARBA" id="ARBA00023098"/>
    </source>
</evidence>
<keyword evidence="10" id="KW-0012">Acyltransferase</keyword>
<dbReference type="PANTHER" id="PTHR13693">
    <property type="entry name" value="CLASS II AMINOTRANSFERASE/8-AMINO-7-OXONONANOATE SYNTHASE"/>
    <property type="match status" value="1"/>
</dbReference>
<evidence type="ECO:0000313" key="13">
    <source>
        <dbReference type="Proteomes" id="UP001556367"/>
    </source>
</evidence>
<dbReference type="Pfam" id="PF00155">
    <property type="entry name" value="Aminotran_1_2"/>
    <property type="match status" value="1"/>
</dbReference>
<accession>A0ABR3IRK8</accession>
<dbReference type="EC" id="2.3.1.50" evidence="5"/>
<dbReference type="InterPro" id="IPR050087">
    <property type="entry name" value="AON_synthase_class-II"/>
</dbReference>
<keyword evidence="6" id="KW-0808">Transferase</keyword>
<dbReference type="Gene3D" id="3.40.640.10">
    <property type="entry name" value="Type I PLP-dependent aspartate aminotransferase-like (Major domain)"/>
    <property type="match status" value="1"/>
</dbReference>
<evidence type="ECO:0000313" key="12">
    <source>
        <dbReference type="EMBL" id="KAL0945936.1"/>
    </source>
</evidence>
<keyword evidence="7" id="KW-0663">Pyridoxal phosphate</keyword>
<organism evidence="12 13">
    <name type="scientific">Hohenbuehelia grisea</name>
    <dbReference type="NCBI Taxonomy" id="104357"/>
    <lineage>
        <taxon>Eukaryota</taxon>
        <taxon>Fungi</taxon>
        <taxon>Dikarya</taxon>
        <taxon>Basidiomycota</taxon>
        <taxon>Agaricomycotina</taxon>
        <taxon>Agaricomycetes</taxon>
        <taxon>Agaricomycetidae</taxon>
        <taxon>Agaricales</taxon>
        <taxon>Pleurotineae</taxon>
        <taxon>Pleurotaceae</taxon>
        <taxon>Hohenbuehelia</taxon>
    </lineage>
</organism>
<dbReference type="PANTHER" id="PTHR13693:SF2">
    <property type="entry name" value="SERINE PALMITOYLTRANSFERASE 1"/>
    <property type="match status" value="1"/>
</dbReference>
<evidence type="ECO:0000256" key="6">
    <source>
        <dbReference type="ARBA" id="ARBA00022679"/>
    </source>
</evidence>
<name>A0ABR3IRK8_9AGAR</name>
<comment type="similarity">
    <text evidence="4">Belongs to the class-II pyridoxal-phosphate-dependent aminotransferase family.</text>
</comment>
<evidence type="ECO:0000256" key="7">
    <source>
        <dbReference type="ARBA" id="ARBA00022898"/>
    </source>
</evidence>
<dbReference type="Proteomes" id="UP001556367">
    <property type="component" value="Unassembled WGS sequence"/>
</dbReference>